<dbReference type="SUPFAM" id="SSF52047">
    <property type="entry name" value="RNI-like"/>
    <property type="match status" value="1"/>
</dbReference>
<sequence>MTSKSGLQICLHRPPSPPSTSPLVVPTFGPLSTIEPKLPLEICEFIVGFVGFEDSRSFLPQAWKTLHSCLLVCRDWVPASRIHLYNFVHLDNPRKAINFMETVTANTHLGQYVRGLGIDSKRTSSNWIYKIHQVLPPLLPNLTRLQYIRLPVVHRLFFPLSARFNHVTHLEIHLVESWSLREVTHFLSRFTRLEKIHFSWCNWDSRVSGPLYCRRANGRNNGMLSSLTLSLSSTHPLEGLPGWFAGSRYYSLNHLSLSLDDLEAPSRVDIDKFLVQCSGTLESVRLSICTWDKDLTTWREMVHKGWKDPREDQTQTLRSPPLAGCRELRRLEVYIPSQVHTNGDRTIPRCTLEFIGALLPHLPSSICSVRLGFSAEASVVFATENVRFWEVFDSTLASSRLPKLASVELGWSGEKRPYDFKQLIPKIYARNILWCTAKPSSETTAPDLDPIATMGEPVSVVLYPEPEFEFRTFHHHPSRIPNDS</sequence>
<dbReference type="InterPro" id="IPR032675">
    <property type="entry name" value="LRR_dom_sf"/>
</dbReference>
<dbReference type="AlphaFoldDB" id="A0AAD5UQ83"/>
<dbReference type="EMBL" id="JANAWD010001017">
    <property type="protein sequence ID" value="KAJ3474615.1"/>
    <property type="molecule type" value="Genomic_DNA"/>
</dbReference>
<gene>
    <name evidence="1" type="ORF">NLI96_g12359</name>
</gene>
<evidence type="ECO:0008006" key="3">
    <source>
        <dbReference type="Google" id="ProtNLM"/>
    </source>
</evidence>
<dbReference type="Gene3D" id="3.80.10.10">
    <property type="entry name" value="Ribonuclease Inhibitor"/>
    <property type="match status" value="1"/>
</dbReference>
<name>A0AAD5UQ83_9APHY</name>
<organism evidence="1 2">
    <name type="scientific">Meripilus lineatus</name>
    <dbReference type="NCBI Taxonomy" id="2056292"/>
    <lineage>
        <taxon>Eukaryota</taxon>
        <taxon>Fungi</taxon>
        <taxon>Dikarya</taxon>
        <taxon>Basidiomycota</taxon>
        <taxon>Agaricomycotina</taxon>
        <taxon>Agaricomycetes</taxon>
        <taxon>Polyporales</taxon>
        <taxon>Meripilaceae</taxon>
        <taxon>Meripilus</taxon>
    </lineage>
</organism>
<accession>A0AAD5UQ83</accession>
<evidence type="ECO:0000313" key="2">
    <source>
        <dbReference type="Proteomes" id="UP001212997"/>
    </source>
</evidence>
<protein>
    <recommendedName>
        <fullName evidence="3">F-box domain-containing protein</fullName>
    </recommendedName>
</protein>
<evidence type="ECO:0000313" key="1">
    <source>
        <dbReference type="EMBL" id="KAJ3474615.1"/>
    </source>
</evidence>
<proteinExistence type="predicted"/>
<comment type="caution">
    <text evidence="1">The sequence shown here is derived from an EMBL/GenBank/DDBJ whole genome shotgun (WGS) entry which is preliminary data.</text>
</comment>
<keyword evidence="2" id="KW-1185">Reference proteome</keyword>
<reference evidence="1" key="1">
    <citation type="submission" date="2022-07" db="EMBL/GenBank/DDBJ databases">
        <title>Genome Sequence of Physisporinus lineatus.</title>
        <authorList>
            <person name="Buettner E."/>
        </authorList>
    </citation>
    <scope>NUCLEOTIDE SEQUENCE</scope>
    <source>
        <strain evidence="1">VT162</strain>
    </source>
</reference>
<dbReference type="Proteomes" id="UP001212997">
    <property type="component" value="Unassembled WGS sequence"/>
</dbReference>